<feature type="transmembrane region" description="Helical" evidence="1">
    <location>
        <begin position="62"/>
        <end position="83"/>
    </location>
</feature>
<dbReference type="AlphaFoldDB" id="K2P3F1"/>
<dbReference type="PATRIC" id="fig|1231190.3.peg.505"/>
<dbReference type="InterPro" id="IPR045594">
    <property type="entry name" value="DUF6460"/>
</dbReference>
<evidence type="ECO:0000259" key="2">
    <source>
        <dbReference type="Pfam" id="PF20061"/>
    </source>
</evidence>
<dbReference type="eggNOG" id="ENOG5032ZW8">
    <property type="taxonomic scope" value="Bacteria"/>
</dbReference>
<evidence type="ECO:0000256" key="1">
    <source>
        <dbReference type="SAM" id="Phobius"/>
    </source>
</evidence>
<feature type="domain" description="DUF6460" evidence="2">
    <location>
        <begin position="51"/>
        <end position="86"/>
    </location>
</feature>
<dbReference type="Pfam" id="PF20061">
    <property type="entry name" value="DUF6460"/>
    <property type="match status" value="1"/>
</dbReference>
<gene>
    <name evidence="3" type="ORF">NA8A_02390</name>
</gene>
<evidence type="ECO:0000313" key="4">
    <source>
        <dbReference type="Proteomes" id="UP000007374"/>
    </source>
</evidence>
<reference evidence="3 4" key="1">
    <citation type="journal article" date="2012" name="J. Bacteriol.">
        <title>Genome Sequence of Nitratireductor indicus Type Strain C115.</title>
        <authorList>
            <person name="Lai Q."/>
            <person name="Li G."/>
            <person name="Yu Z."/>
            <person name="Shao Z."/>
        </authorList>
    </citation>
    <scope>NUCLEOTIDE SEQUENCE [LARGE SCALE GENOMIC DNA]</scope>
    <source>
        <strain evidence="3 4">C115</strain>
    </source>
</reference>
<organism evidence="3 4">
    <name type="scientific">Nitratireductor indicus C115</name>
    <dbReference type="NCBI Taxonomy" id="1231190"/>
    <lineage>
        <taxon>Bacteria</taxon>
        <taxon>Pseudomonadati</taxon>
        <taxon>Pseudomonadota</taxon>
        <taxon>Alphaproteobacteria</taxon>
        <taxon>Hyphomicrobiales</taxon>
        <taxon>Phyllobacteriaceae</taxon>
        <taxon>Nitratireductor</taxon>
    </lineage>
</organism>
<dbReference type="Proteomes" id="UP000007374">
    <property type="component" value="Unassembled WGS sequence"/>
</dbReference>
<keyword evidence="1" id="KW-0472">Membrane</keyword>
<accession>K2P3F1</accession>
<dbReference type="EMBL" id="AMSI01000001">
    <property type="protein sequence ID" value="EKF44554.1"/>
    <property type="molecule type" value="Genomic_DNA"/>
</dbReference>
<protein>
    <recommendedName>
        <fullName evidence="2">DUF6460 domain-containing protein</fullName>
    </recommendedName>
</protein>
<dbReference type="RefSeq" id="WP_009755801.1">
    <property type="nucleotide sequence ID" value="NZ_AMSI01000001.1"/>
</dbReference>
<evidence type="ECO:0000313" key="3">
    <source>
        <dbReference type="EMBL" id="EKF44554.1"/>
    </source>
</evidence>
<dbReference type="OrthoDB" id="8480887at2"/>
<keyword evidence="1" id="KW-0812">Transmembrane</keyword>
<name>K2P3F1_9HYPH</name>
<comment type="caution">
    <text evidence="3">The sequence shown here is derived from an EMBL/GenBank/DDBJ whole genome shotgun (WGS) entry which is preliminary data.</text>
</comment>
<sequence length="87" mass="9992">MSSLTRFLGDSPWRVIIKLLVVSLIVGFVMSAFHWSPWDIFYAMRDTVAHLWNMGFEALGRFASYIVLGAAVVIPVFIIIRVLSYRR</sequence>
<dbReference type="STRING" id="721133.SAMN05216176_102482"/>
<proteinExistence type="predicted"/>
<feature type="transmembrane region" description="Helical" evidence="1">
    <location>
        <begin position="15"/>
        <end position="35"/>
    </location>
</feature>
<keyword evidence="4" id="KW-1185">Reference proteome</keyword>
<keyword evidence="1" id="KW-1133">Transmembrane helix</keyword>